<keyword evidence="2 4" id="KW-0808">Transferase</keyword>
<dbReference type="Pfam" id="PF13579">
    <property type="entry name" value="Glyco_trans_4_4"/>
    <property type="match status" value="1"/>
</dbReference>
<dbReference type="InterPro" id="IPR028098">
    <property type="entry name" value="Glyco_trans_4-like_N"/>
</dbReference>
<organism evidence="4 5">
    <name type="scientific">Actinospica durhamensis</name>
    <dbReference type="NCBI Taxonomy" id="1508375"/>
    <lineage>
        <taxon>Bacteria</taxon>
        <taxon>Bacillati</taxon>
        <taxon>Actinomycetota</taxon>
        <taxon>Actinomycetes</taxon>
        <taxon>Catenulisporales</taxon>
        <taxon>Actinospicaceae</taxon>
        <taxon>Actinospica</taxon>
    </lineage>
</organism>
<dbReference type="EMBL" id="JAGSOG010000087">
    <property type="protein sequence ID" value="MBR7835236.1"/>
    <property type="molecule type" value="Genomic_DNA"/>
</dbReference>
<feature type="domain" description="Glycosyltransferase subfamily 4-like N-terminal" evidence="3">
    <location>
        <begin position="32"/>
        <end position="196"/>
    </location>
</feature>
<dbReference type="SUPFAM" id="SSF53756">
    <property type="entry name" value="UDP-Glycosyltransferase/glycogen phosphorylase"/>
    <property type="match status" value="1"/>
</dbReference>
<evidence type="ECO:0000259" key="3">
    <source>
        <dbReference type="Pfam" id="PF13579"/>
    </source>
</evidence>
<dbReference type="PANTHER" id="PTHR12526:SF624">
    <property type="entry name" value="BLR6297 PROTEIN"/>
    <property type="match status" value="1"/>
</dbReference>
<dbReference type="GO" id="GO:0016757">
    <property type="term" value="F:glycosyltransferase activity"/>
    <property type="evidence" value="ECO:0007669"/>
    <property type="project" value="UniProtKB-KW"/>
</dbReference>
<evidence type="ECO:0000256" key="2">
    <source>
        <dbReference type="ARBA" id="ARBA00022679"/>
    </source>
</evidence>
<evidence type="ECO:0000313" key="5">
    <source>
        <dbReference type="Proteomes" id="UP000675781"/>
    </source>
</evidence>
<gene>
    <name evidence="4" type="ORF">KDL01_18325</name>
</gene>
<feature type="non-terminal residue" evidence="4">
    <location>
        <position position="366"/>
    </location>
</feature>
<comment type="caution">
    <text evidence="4">The sequence shown here is derived from an EMBL/GenBank/DDBJ whole genome shotgun (WGS) entry which is preliminary data.</text>
</comment>
<keyword evidence="1 4" id="KW-0328">Glycosyltransferase</keyword>
<keyword evidence="5" id="KW-1185">Reference proteome</keyword>
<reference evidence="4" key="1">
    <citation type="submission" date="2021-04" db="EMBL/GenBank/DDBJ databases">
        <title>Genome based classification of Actinospica acidithermotolerans sp. nov., an actinobacterium isolated from an Indonesian hot spring.</title>
        <authorList>
            <person name="Kusuma A.B."/>
            <person name="Putra K.E."/>
            <person name="Nafisah S."/>
            <person name="Loh J."/>
            <person name="Nouioui I."/>
            <person name="Goodfellow M."/>
        </authorList>
    </citation>
    <scope>NUCLEOTIDE SEQUENCE</scope>
    <source>
        <strain evidence="4">CSCA 57</strain>
    </source>
</reference>
<dbReference type="EC" id="2.4.-.-" evidence="4"/>
<dbReference type="PANTHER" id="PTHR12526">
    <property type="entry name" value="GLYCOSYLTRANSFERASE"/>
    <property type="match status" value="1"/>
</dbReference>
<dbReference type="Gene3D" id="3.40.50.2000">
    <property type="entry name" value="Glycogen Phosphorylase B"/>
    <property type="match status" value="2"/>
</dbReference>
<dbReference type="RefSeq" id="WP_212529726.1">
    <property type="nucleotide sequence ID" value="NZ_JAGSOG010000087.1"/>
</dbReference>
<dbReference type="Proteomes" id="UP000675781">
    <property type="component" value="Unassembled WGS sequence"/>
</dbReference>
<dbReference type="AlphaFoldDB" id="A0A941EQF2"/>
<protein>
    <submittedName>
        <fullName evidence="4">Glycosyltransferase</fullName>
        <ecNumber evidence="4">2.4.-.-</ecNumber>
    </submittedName>
</protein>
<evidence type="ECO:0000256" key="1">
    <source>
        <dbReference type="ARBA" id="ARBA00022676"/>
    </source>
</evidence>
<sequence>MPQRKNPHRAASTAGPGAVIVVFNLPVPDDHRVWAEARALRAAGYRVSVVCPAIRGARPGRRELEGIEIRCFRSFEGEGRLATILEGAWTTFTAGREARRALAALRGGPRALQVCNPPDLSFALLRRARRRGVRTLYDQHDVVPLLASSRPSFAKLAPFFLACERRTVAAADAVFTPSVEQAERLRELYGREAVIVRTAPVERTTQPADAPPVVPAEPADSSTPDTVLGYLGVIGEQDGVVDLVEAVHQLKAAGHTGFRVELAGDGPALPAVRARTAELGLEDVIRIRGWIGPAEMDAFFRGIDAMAVPDPGIEFNHYCAMNKVTHAMARAIPVVLRPLRENTRLVAGAGILAEDLSLPAFTAALA</sequence>
<proteinExistence type="predicted"/>
<evidence type="ECO:0000313" key="4">
    <source>
        <dbReference type="EMBL" id="MBR7835236.1"/>
    </source>
</evidence>
<accession>A0A941EQF2</accession>
<dbReference type="Pfam" id="PF13692">
    <property type="entry name" value="Glyco_trans_1_4"/>
    <property type="match status" value="1"/>
</dbReference>
<name>A0A941EQF2_9ACTN</name>